<gene>
    <name evidence="3" type="ORF">ENT43_03435</name>
</gene>
<evidence type="ECO:0000313" key="3">
    <source>
        <dbReference type="EMBL" id="HGT71285.1"/>
    </source>
</evidence>
<feature type="domain" description="DUF5671" evidence="2">
    <location>
        <begin position="20"/>
        <end position="152"/>
    </location>
</feature>
<feature type="transmembrane region" description="Helical" evidence="1">
    <location>
        <begin position="20"/>
        <end position="45"/>
    </location>
</feature>
<dbReference type="Pfam" id="PF18920">
    <property type="entry name" value="DUF5671"/>
    <property type="match status" value="1"/>
</dbReference>
<dbReference type="EMBL" id="DSYQ01000016">
    <property type="protein sequence ID" value="HGT71285.1"/>
    <property type="molecule type" value="Genomic_DNA"/>
</dbReference>
<evidence type="ECO:0000259" key="2">
    <source>
        <dbReference type="Pfam" id="PF18920"/>
    </source>
</evidence>
<protein>
    <recommendedName>
        <fullName evidence="2">DUF5671 domain-containing protein</fullName>
    </recommendedName>
</protein>
<accession>A0A7C4RAU7</accession>
<feature type="transmembrane region" description="Helical" evidence="1">
    <location>
        <begin position="108"/>
        <end position="130"/>
    </location>
</feature>
<feature type="transmembrane region" description="Helical" evidence="1">
    <location>
        <begin position="169"/>
        <end position="193"/>
    </location>
</feature>
<sequence>MITQVNDIKIKEEESPALHLFLYLTSFFALAFSVSGVISILYALIEKVAKDYADYSYYSGFDEYIVRYGISSILVAGAVYLITMWYINKLLYKGSIPENSKIRKWLTYIIMFFAAAAIIGDMVAIIYSFLGGEMALRFFLKSLVILLVAGSILTFYFKEMKKREMVGKVYRSNTIAGSILIAVFLILIIIPFFSISNPFEARKKKIDEATISRMMKIENSINDFYDDKESLPKSLIELKNNNSSSYYSIEDKDINGISYKIRGRGEYQICANFLNKDDDYYDKEWSHDKGVICFDKKIFDWDSKNNY</sequence>
<comment type="caution">
    <text evidence="3">The sequence shown here is derived from an EMBL/GenBank/DDBJ whole genome shotgun (WGS) entry which is preliminary data.</text>
</comment>
<keyword evidence="1" id="KW-0472">Membrane</keyword>
<feature type="transmembrane region" description="Helical" evidence="1">
    <location>
        <begin position="136"/>
        <end position="157"/>
    </location>
</feature>
<reference evidence="3" key="1">
    <citation type="journal article" date="2020" name="mSystems">
        <title>Genome- and Community-Level Interaction Insights into Carbon Utilization and Element Cycling Functions of Hydrothermarchaeota in Hydrothermal Sediment.</title>
        <authorList>
            <person name="Zhou Z."/>
            <person name="Liu Y."/>
            <person name="Xu W."/>
            <person name="Pan J."/>
            <person name="Luo Z.H."/>
            <person name="Li M."/>
        </authorList>
    </citation>
    <scope>NUCLEOTIDE SEQUENCE [LARGE SCALE GENOMIC DNA]</scope>
    <source>
        <strain evidence="3">SpSt-579</strain>
    </source>
</reference>
<name>A0A7C4RAU7_UNCC3</name>
<feature type="transmembrane region" description="Helical" evidence="1">
    <location>
        <begin position="65"/>
        <end position="87"/>
    </location>
</feature>
<organism evidence="3">
    <name type="scientific">candidate division CPR3 bacterium</name>
    <dbReference type="NCBI Taxonomy" id="2268181"/>
    <lineage>
        <taxon>Bacteria</taxon>
        <taxon>Bacteria division CPR3</taxon>
    </lineage>
</organism>
<dbReference type="AlphaFoldDB" id="A0A7C4RAU7"/>
<keyword evidence="1" id="KW-1133">Transmembrane helix</keyword>
<dbReference type="InterPro" id="IPR043728">
    <property type="entry name" value="DUF5671"/>
</dbReference>
<keyword evidence="1" id="KW-0812">Transmembrane</keyword>
<evidence type="ECO:0000256" key="1">
    <source>
        <dbReference type="SAM" id="Phobius"/>
    </source>
</evidence>
<proteinExistence type="predicted"/>